<dbReference type="AlphaFoldDB" id="A0A7C9ARX3"/>
<dbReference type="EMBL" id="GISG01257156">
    <property type="protein sequence ID" value="MBA4672975.1"/>
    <property type="molecule type" value="Transcribed_RNA"/>
</dbReference>
<evidence type="ECO:0000256" key="1">
    <source>
        <dbReference type="SAM" id="MobiDB-lite"/>
    </source>
</evidence>
<feature type="region of interest" description="Disordered" evidence="1">
    <location>
        <begin position="61"/>
        <end position="81"/>
    </location>
</feature>
<proteinExistence type="predicted"/>
<reference evidence="2" key="1">
    <citation type="journal article" date="2013" name="J. Plant Res.">
        <title>Effect of fungi and light on seed germination of three Opuntia species from semiarid lands of central Mexico.</title>
        <authorList>
            <person name="Delgado-Sanchez P."/>
            <person name="Jimenez-Bremont J.F."/>
            <person name="Guerrero-Gonzalez Mde L."/>
            <person name="Flores J."/>
        </authorList>
    </citation>
    <scope>NUCLEOTIDE SEQUENCE</scope>
    <source>
        <tissue evidence="2">Cladode</tissue>
    </source>
</reference>
<evidence type="ECO:0000313" key="2">
    <source>
        <dbReference type="EMBL" id="MBA4672973.1"/>
    </source>
</evidence>
<sequence>MRSMRQEICSHECSIRVTSDSYLIRMGNPSSYDFLHGSLSTGNKLLHIPIICLFVTLTNDRNGRSRQNSKPSCQPKKGRRRTYASKLIGRTTYLPGSIFAFEFFRIRPDQTWKRSIF</sequence>
<name>A0A7C9ARX3_OPUST</name>
<dbReference type="EMBL" id="GISG01257154">
    <property type="protein sequence ID" value="MBA4672973.1"/>
    <property type="molecule type" value="Transcribed_RNA"/>
</dbReference>
<organism evidence="2">
    <name type="scientific">Opuntia streptacantha</name>
    <name type="common">Prickly pear cactus</name>
    <name type="synonym">Opuntia cardona</name>
    <dbReference type="NCBI Taxonomy" id="393608"/>
    <lineage>
        <taxon>Eukaryota</taxon>
        <taxon>Viridiplantae</taxon>
        <taxon>Streptophyta</taxon>
        <taxon>Embryophyta</taxon>
        <taxon>Tracheophyta</taxon>
        <taxon>Spermatophyta</taxon>
        <taxon>Magnoliopsida</taxon>
        <taxon>eudicotyledons</taxon>
        <taxon>Gunneridae</taxon>
        <taxon>Pentapetalae</taxon>
        <taxon>Caryophyllales</taxon>
        <taxon>Cactineae</taxon>
        <taxon>Cactaceae</taxon>
        <taxon>Opuntioideae</taxon>
        <taxon>Opuntia</taxon>
    </lineage>
</organism>
<reference evidence="2" key="2">
    <citation type="submission" date="2020-07" db="EMBL/GenBank/DDBJ databases">
        <authorList>
            <person name="Vera ALvarez R."/>
            <person name="Arias-Moreno D.M."/>
            <person name="Jimenez-Jacinto V."/>
            <person name="Jimenez-Bremont J.F."/>
            <person name="Swaminathan K."/>
            <person name="Moose S.P."/>
            <person name="Guerrero-Gonzalez M.L."/>
            <person name="Marino-Ramirez L."/>
            <person name="Landsman D."/>
            <person name="Rodriguez-Kessler M."/>
            <person name="Delgado-Sanchez P."/>
        </authorList>
    </citation>
    <scope>NUCLEOTIDE SEQUENCE</scope>
    <source>
        <tissue evidence="2">Cladode</tissue>
    </source>
</reference>
<feature type="compositionally biased region" description="Polar residues" evidence="1">
    <location>
        <begin position="61"/>
        <end position="72"/>
    </location>
</feature>
<accession>A0A7C9ARX3</accession>
<protein>
    <submittedName>
        <fullName evidence="2">Uncharacterized protein</fullName>
    </submittedName>
</protein>